<dbReference type="CDD" id="cd14978">
    <property type="entry name" value="7tmA_FMRFamide_R-like"/>
    <property type="match status" value="1"/>
</dbReference>
<accession>A0A0D8XPP6</accession>
<feature type="domain" description="G-protein coupled receptors family 1 profile" evidence="6">
    <location>
        <begin position="49"/>
        <end position="338"/>
    </location>
</feature>
<evidence type="ECO:0000256" key="2">
    <source>
        <dbReference type="ARBA" id="ARBA00022692"/>
    </source>
</evidence>
<evidence type="ECO:0000256" key="1">
    <source>
        <dbReference type="ARBA" id="ARBA00004370"/>
    </source>
</evidence>
<proteinExistence type="predicted"/>
<reference evidence="7 8" key="1">
    <citation type="submission" date="2013-11" db="EMBL/GenBank/DDBJ databases">
        <title>Draft genome of the bovine lungworm Dictyocaulus viviparus.</title>
        <authorList>
            <person name="Mitreva M."/>
        </authorList>
    </citation>
    <scope>NUCLEOTIDE SEQUENCE [LARGE SCALE GENOMIC DNA]</scope>
    <source>
        <strain evidence="7 8">HannoverDv2000</strain>
    </source>
</reference>
<evidence type="ECO:0000256" key="5">
    <source>
        <dbReference type="SAM" id="Phobius"/>
    </source>
</evidence>
<dbReference type="PANTHER" id="PTHR47632">
    <property type="entry name" value="FMRFAMIDE PEPTIDE RECEPTOR FAMILY-RELATED"/>
    <property type="match status" value="1"/>
</dbReference>
<dbReference type="SUPFAM" id="SSF81321">
    <property type="entry name" value="Family A G protein-coupled receptor-like"/>
    <property type="match status" value="1"/>
</dbReference>
<name>A0A0D8XPP6_DICVI</name>
<dbReference type="InterPro" id="IPR017452">
    <property type="entry name" value="GPCR_Rhodpsn_7TM"/>
</dbReference>
<feature type="transmembrane region" description="Helical" evidence="5">
    <location>
        <begin position="283"/>
        <end position="305"/>
    </location>
</feature>
<feature type="transmembrane region" description="Helical" evidence="5">
    <location>
        <begin position="223"/>
        <end position="247"/>
    </location>
</feature>
<dbReference type="GO" id="GO:0016020">
    <property type="term" value="C:membrane"/>
    <property type="evidence" value="ECO:0007669"/>
    <property type="project" value="UniProtKB-SubCell"/>
</dbReference>
<dbReference type="STRING" id="29172.A0A0D8XPP6"/>
<dbReference type="AlphaFoldDB" id="A0A0D8XPP6"/>
<keyword evidence="7" id="KW-0675">Receptor</keyword>
<evidence type="ECO:0000256" key="3">
    <source>
        <dbReference type="ARBA" id="ARBA00022989"/>
    </source>
</evidence>
<feature type="transmembrane region" description="Helical" evidence="5">
    <location>
        <begin position="69"/>
        <end position="90"/>
    </location>
</feature>
<dbReference type="OrthoDB" id="10011262at2759"/>
<feature type="transmembrane region" description="Helical" evidence="5">
    <location>
        <begin position="32"/>
        <end position="57"/>
    </location>
</feature>
<dbReference type="PRINTS" id="PR00237">
    <property type="entry name" value="GPCRRHODOPSN"/>
</dbReference>
<reference evidence="8" key="2">
    <citation type="journal article" date="2016" name="Sci. Rep.">
        <title>Dictyocaulus viviparus genome, variome and transcriptome elucidate lungworm biology and support future intervention.</title>
        <authorList>
            <person name="McNulty S.N."/>
            <person name="Strube C."/>
            <person name="Rosa B.A."/>
            <person name="Martin J.C."/>
            <person name="Tyagi R."/>
            <person name="Choi Y.J."/>
            <person name="Wang Q."/>
            <person name="Hallsworth Pepin K."/>
            <person name="Zhang X."/>
            <person name="Ozersky P."/>
            <person name="Wilson R.K."/>
            <person name="Sternberg P.W."/>
            <person name="Gasser R.B."/>
            <person name="Mitreva M."/>
        </authorList>
    </citation>
    <scope>NUCLEOTIDE SEQUENCE [LARGE SCALE GENOMIC DNA]</scope>
    <source>
        <strain evidence="8">HannoverDv2000</strain>
    </source>
</reference>
<dbReference type="Gene3D" id="1.20.1070.10">
    <property type="entry name" value="Rhodopsin 7-helix transmembrane proteins"/>
    <property type="match status" value="1"/>
</dbReference>
<gene>
    <name evidence="7" type="ORF">DICVIV_08260</name>
</gene>
<dbReference type="GO" id="GO:0004930">
    <property type="term" value="F:G protein-coupled receptor activity"/>
    <property type="evidence" value="ECO:0007669"/>
    <property type="project" value="InterPro"/>
</dbReference>
<dbReference type="EMBL" id="KN716392">
    <property type="protein sequence ID" value="KJH45702.1"/>
    <property type="molecule type" value="Genomic_DNA"/>
</dbReference>
<dbReference type="Proteomes" id="UP000053766">
    <property type="component" value="Unassembled WGS sequence"/>
</dbReference>
<dbReference type="PROSITE" id="PS50262">
    <property type="entry name" value="G_PROTEIN_RECEP_F1_2"/>
    <property type="match status" value="1"/>
</dbReference>
<dbReference type="InterPro" id="IPR000276">
    <property type="entry name" value="GPCR_Rhodpsn"/>
</dbReference>
<keyword evidence="8" id="KW-1185">Reference proteome</keyword>
<dbReference type="Pfam" id="PF00001">
    <property type="entry name" value="7tm_1"/>
    <property type="match status" value="1"/>
</dbReference>
<dbReference type="PANTHER" id="PTHR47632:SF4">
    <property type="entry name" value="G-PROTEIN COUPLED RECEPTORS FAMILY 1 PROFILE DOMAIN-CONTAINING PROTEIN"/>
    <property type="match status" value="1"/>
</dbReference>
<comment type="subcellular location">
    <subcellularLocation>
        <location evidence="1">Membrane</location>
    </subcellularLocation>
</comment>
<evidence type="ECO:0000259" key="6">
    <source>
        <dbReference type="PROSITE" id="PS50262"/>
    </source>
</evidence>
<evidence type="ECO:0000313" key="7">
    <source>
        <dbReference type="EMBL" id="KJH45702.1"/>
    </source>
</evidence>
<evidence type="ECO:0000313" key="8">
    <source>
        <dbReference type="Proteomes" id="UP000053766"/>
    </source>
</evidence>
<keyword evidence="3 5" id="KW-1133">Transmembrane helix</keyword>
<feature type="transmembrane region" description="Helical" evidence="5">
    <location>
        <begin position="169"/>
        <end position="186"/>
    </location>
</feature>
<feature type="transmembrane region" description="Helical" evidence="5">
    <location>
        <begin position="325"/>
        <end position="345"/>
    </location>
</feature>
<feature type="transmembrane region" description="Helical" evidence="5">
    <location>
        <begin position="127"/>
        <end position="148"/>
    </location>
</feature>
<dbReference type="InterPro" id="IPR053326">
    <property type="entry name" value="GPCR1-like"/>
</dbReference>
<organism evidence="7 8">
    <name type="scientific">Dictyocaulus viviparus</name>
    <name type="common">Bovine lungworm</name>
    <dbReference type="NCBI Taxonomy" id="29172"/>
    <lineage>
        <taxon>Eukaryota</taxon>
        <taxon>Metazoa</taxon>
        <taxon>Ecdysozoa</taxon>
        <taxon>Nematoda</taxon>
        <taxon>Chromadorea</taxon>
        <taxon>Rhabditida</taxon>
        <taxon>Rhabditina</taxon>
        <taxon>Rhabditomorpha</taxon>
        <taxon>Strongyloidea</taxon>
        <taxon>Metastrongylidae</taxon>
        <taxon>Dictyocaulus</taxon>
    </lineage>
</organism>
<sequence length="559" mass="63510">MIDDDIDENSTKCVCSDLQTDDYSPLYARFNLALIIIALPPLSLFGVCTNIVNLYVYSRKRMQNSANRYLLYLACSDFLVIVTGLFFFWIGDVDPVTLLSHTKLQCRLNSARSYIPELARAPYTTVYILPFGYMAQTCSIYFTVAAAFDCYINVCWKSLSKDYCTIRKAKQICLLVLVGSILYNSLRFPQFNLRKCFHDTSGEQIIEICPTSLFFAINMVYNVYLYMVLMTLLPFLFLLCLNTIIVLRQNIDTPPENEITKVDPADSLLKPSSPAPNSGDETITMIMVVILFLACNTLALIVNIIETFFNPDPLLLNLLSDASNFLVILNSSVNCVIYFVFNNVYREIFLKHFKMTTMKAARKKLHRTIDKLLRKTCCSCCCCRVSQGHRHDLAYKPVANIRYRRKRSSSRHISWKTNGDSISTSTSPASPVWQPLAQHHLCSMDWPEDSLDPSAAQLIPKGNDTYNRGSERSFENCNIAQMTCSYQFLRCFLERFPSLLWSKPVATGDVWMCTSDYSAYANPIERCELLVLFAASLPGAPPFVMGPSIIVDNFKPHLK</sequence>
<evidence type="ECO:0000256" key="4">
    <source>
        <dbReference type="ARBA" id="ARBA00023136"/>
    </source>
</evidence>
<keyword evidence="4 5" id="KW-0472">Membrane</keyword>
<protein>
    <submittedName>
        <fullName evidence="7">7 transmembrane receptor</fullName>
    </submittedName>
</protein>
<keyword evidence="2 5" id="KW-0812">Transmembrane</keyword>